<keyword evidence="1 4" id="KW-0853">WD repeat</keyword>
<dbReference type="Proteomes" id="UP001216638">
    <property type="component" value="Chromosome 3"/>
</dbReference>
<dbReference type="PROSITE" id="PS50908">
    <property type="entry name" value="RWD"/>
    <property type="match status" value="1"/>
</dbReference>
<feature type="repeat" description="WD" evidence="4">
    <location>
        <begin position="155"/>
        <end position="190"/>
    </location>
</feature>
<evidence type="ECO:0000256" key="2">
    <source>
        <dbReference type="ARBA" id="ARBA00022737"/>
    </source>
</evidence>
<organism evidence="7 8">
    <name type="scientific">Malassezia brasiliensis</name>
    <dbReference type="NCBI Taxonomy" id="1821822"/>
    <lineage>
        <taxon>Eukaryota</taxon>
        <taxon>Fungi</taxon>
        <taxon>Dikarya</taxon>
        <taxon>Basidiomycota</taxon>
        <taxon>Ustilaginomycotina</taxon>
        <taxon>Malasseziomycetes</taxon>
        <taxon>Malasseziales</taxon>
        <taxon>Malasseziaceae</taxon>
        <taxon>Malassezia</taxon>
    </lineage>
</organism>
<evidence type="ECO:0000256" key="5">
    <source>
        <dbReference type="SAM" id="MobiDB-lite"/>
    </source>
</evidence>
<dbReference type="PANTHER" id="PTHR46170:SF1">
    <property type="entry name" value="GATOR COMPLEX PROTEIN WDR59"/>
    <property type="match status" value="1"/>
</dbReference>
<dbReference type="SMART" id="SM00320">
    <property type="entry name" value="WD40"/>
    <property type="match status" value="5"/>
</dbReference>
<dbReference type="SMART" id="SM00591">
    <property type="entry name" value="RWD"/>
    <property type="match status" value="1"/>
</dbReference>
<evidence type="ECO:0000256" key="4">
    <source>
        <dbReference type="PROSITE-ProRule" id="PRU00221"/>
    </source>
</evidence>
<keyword evidence="2" id="KW-0677">Repeat</keyword>
<comment type="similarity">
    <text evidence="3">Belongs to the WD repeat WDR59 family.</text>
</comment>
<dbReference type="Pfam" id="PF00400">
    <property type="entry name" value="WD40"/>
    <property type="match status" value="2"/>
</dbReference>
<evidence type="ECO:0000256" key="1">
    <source>
        <dbReference type="ARBA" id="ARBA00022574"/>
    </source>
</evidence>
<dbReference type="InterPro" id="IPR019775">
    <property type="entry name" value="WD40_repeat_CS"/>
</dbReference>
<feature type="repeat" description="WD" evidence="4">
    <location>
        <begin position="246"/>
        <end position="291"/>
    </location>
</feature>
<dbReference type="GO" id="GO:1904263">
    <property type="term" value="P:positive regulation of TORC1 signaling"/>
    <property type="evidence" value="ECO:0007669"/>
    <property type="project" value="TreeGrafter"/>
</dbReference>
<dbReference type="InterPro" id="IPR036322">
    <property type="entry name" value="WD40_repeat_dom_sf"/>
</dbReference>
<keyword evidence="8" id="KW-1185">Reference proteome</keyword>
<dbReference type="SUPFAM" id="SSF54495">
    <property type="entry name" value="UBC-like"/>
    <property type="match status" value="1"/>
</dbReference>
<dbReference type="AlphaFoldDB" id="A0AAF0DU96"/>
<proteinExistence type="inferred from homology"/>
<dbReference type="EMBL" id="CP119953">
    <property type="protein sequence ID" value="WFC95856.1"/>
    <property type="molecule type" value="Genomic_DNA"/>
</dbReference>
<dbReference type="PANTHER" id="PTHR46170">
    <property type="entry name" value="GATOR COMPLEX PROTEIN WDR59"/>
    <property type="match status" value="1"/>
</dbReference>
<evidence type="ECO:0000313" key="8">
    <source>
        <dbReference type="Proteomes" id="UP001216638"/>
    </source>
</evidence>
<dbReference type="GO" id="GO:0035591">
    <property type="term" value="F:signaling adaptor activity"/>
    <property type="evidence" value="ECO:0007669"/>
    <property type="project" value="TreeGrafter"/>
</dbReference>
<feature type="region of interest" description="Disordered" evidence="5">
    <location>
        <begin position="673"/>
        <end position="699"/>
    </location>
</feature>
<dbReference type="InterPro" id="IPR006575">
    <property type="entry name" value="RWD_dom"/>
</dbReference>
<dbReference type="GO" id="GO:0034198">
    <property type="term" value="P:cellular response to amino acid starvation"/>
    <property type="evidence" value="ECO:0007669"/>
    <property type="project" value="TreeGrafter"/>
</dbReference>
<dbReference type="InterPro" id="IPR001680">
    <property type="entry name" value="WD40_rpt"/>
</dbReference>
<dbReference type="InterPro" id="IPR049567">
    <property type="entry name" value="WDR59-like"/>
</dbReference>
<evidence type="ECO:0000259" key="6">
    <source>
        <dbReference type="PROSITE" id="PS50908"/>
    </source>
</evidence>
<dbReference type="GO" id="GO:0005774">
    <property type="term" value="C:vacuolar membrane"/>
    <property type="evidence" value="ECO:0007669"/>
    <property type="project" value="TreeGrafter"/>
</dbReference>
<dbReference type="InterPro" id="IPR015943">
    <property type="entry name" value="WD40/YVTN_repeat-like_dom_sf"/>
</dbReference>
<name>A0AAF0DU96_9BASI</name>
<dbReference type="GO" id="GO:0035859">
    <property type="term" value="C:Seh1-associated complex"/>
    <property type="evidence" value="ECO:0007669"/>
    <property type="project" value="TreeGrafter"/>
</dbReference>
<dbReference type="Gene3D" id="2.130.10.10">
    <property type="entry name" value="YVTN repeat-like/Quinoprotein amine dehydrogenase"/>
    <property type="match status" value="1"/>
</dbReference>
<dbReference type="PROSITE" id="PS00678">
    <property type="entry name" value="WD_REPEATS_1"/>
    <property type="match status" value="1"/>
</dbReference>
<feature type="region of interest" description="Disordered" evidence="5">
    <location>
        <begin position="434"/>
        <end position="487"/>
    </location>
</feature>
<feature type="compositionally biased region" description="Low complexity" evidence="5">
    <location>
        <begin position="443"/>
        <end position="456"/>
    </location>
</feature>
<dbReference type="PROSITE" id="PS50294">
    <property type="entry name" value="WD_REPEATS_REGION"/>
    <property type="match status" value="1"/>
</dbReference>
<evidence type="ECO:0000313" key="7">
    <source>
        <dbReference type="EMBL" id="WFC95856.1"/>
    </source>
</evidence>
<evidence type="ECO:0000256" key="3">
    <source>
        <dbReference type="ARBA" id="ARBA00038452"/>
    </source>
</evidence>
<accession>A0AAF0DU96</accession>
<sequence>MQRVESGALGDTMNQSAVINMMQPMGSMSLSPSSRYVVLGAKIGLFVLDLENPYALPQFYAHRTTWEVADIQWNPHHVRHEWIASTSNQKLVLWNLHRPEAAKAPLPADVVVNSGARRRVREPAAAPPARHRALLHPQRTVQPVESASSAIERLFDAHTRAITDINWSPIHPEILASCSVDTWTYLWDLRMGGRGGHRPAQGYSAWNASMTQVKWNRVSPHRIAASCDNKVLVWDDRFGALPLASVEAHHSKIYGLQWSPETERGRDQFMTCSLDGTIKYWDLGTEASRAASARRQLITVPEATIATSQPVWRAKYLPFGHGALSVAQRGDTAPCLWASGTQVSPVKRFEGHTDVVREFLFRTKGGADAAHDDREFQLLTWSKDQTLRMWPITDDVLSAVGHVPGAPMHAVASTAPRDAEVEVREGIRIQEPRRVRQDTWLTSPSQGSFASSSASPRRAESDVARSLPDRQAIMGANPCSLPSRPRANLRHRPVLEGYSPPVDGLQRRTAQDAGPQMRYQDKDEFMDAFHDPVNWLARVQIERGDEGGDEAAPSAAAPPHTPSYGVLPDEIMCVSRRFPNVFEAIDVAHRRCTLLISGPWGEQDYAPAYLRIVFTFPLQYPHRPPAVEVERNPTIPFKTRAELQSVIVDVVEEQSAAHAPCLEACIEALSTHDTGAPPAAADHASPRDTDRAPMVPPTQETSNFLRSYQSVADAVVRLTLRASDTHESELLESDVVQLMSANVSARARRAESRAASR</sequence>
<dbReference type="CDD" id="cd11605">
    <property type="entry name" value="RWD_DRWD_ELF-like"/>
    <property type="match status" value="1"/>
</dbReference>
<dbReference type="PROSITE" id="PS50082">
    <property type="entry name" value="WD_REPEATS_2"/>
    <property type="match status" value="2"/>
</dbReference>
<reference evidence="7" key="1">
    <citation type="submission" date="2023-03" db="EMBL/GenBank/DDBJ databases">
        <title>Mating type loci evolution in Malassezia.</title>
        <authorList>
            <person name="Coelho M.A."/>
        </authorList>
    </citation>
    <scope>NUCLEOTIDE SEQUENCE</scope>
    <source>
        <strain evidence="7">CBS 14135</strain>
    </source>
</reference>
<gene>
    <name evidence="7" type="ORF">MBRA1_002510</name>
</gene>
<protein>
    <recommendedName>
        <fullName evidence="6">RWD domain-containing protein</fullName>
    </recommendedName>
</protein>
<dbReference type="Pfam" id="PF05773">
    <property type="entry name" value="RWD"/>
    <property type="match status" value="1"/>
</dbReference>
<feature type="domain" description="RWD" evidence="6">
    <location>
        <begin position="569"/>
        <end position="676"/>
    </location>
</feature>
<dbReference type="InterPro" id="IPR016135">
    <property type="entry name" value="UBQ-conjugating_enzyme/RWD"/>
</dbReference>
<dbReference type="SUPFAM" id="SSF50978">
    <property type="entry name" value="WD40 repeat-like"/>
    <property type="match status" value="1"/>
</dbReference>